<dbReference type="InParanoid" id="B0X805"/>
<proteinExistence type="predicted"/>
<reference evidence="1" key="1">
    <citation type="submission" date="2007-03" db="EMBL/GenBank/DDBJ databases">
        <title>Annotation of Culex pipiens quinquefasciatus.</title>
        <authorList>
            <consortium name="The Broad Institute Genome Sequencing Platform"/>
            <person name="Atkinson P.W."/>
            <person name="Hemingway J."/>
            <person name="Christensen B.M."/>
            <person name="Higgs S."/>
            <person name="Kodira C."/>
            <person name="Hannick L."/>
            <person name="Megy K."/>
            <person name="O'Leary S."/>
            <person name="Pearson M."/>
            <person name="Haas B.J."/>
            <person name="Mauceli E."/>
            <person name="Wortman J.R."/>
            <person name="Lee N.H."/>
            <person name="Guigo R."/>
            <person name="Stanke M."/>
            <person name="Alvarado L."/>
            <person name="Amedeo P."/>
            <person name="Antoine C.H."/>
            <person name="Arensburger P."/>
            <person name="Bidwell S.L."/>
            <person name="Crawford M."/>
            <person name="Camaro F."/>
            <person name="Devon K."/>
            <person name="Engels R."/>
            <person name="Hammond M."/>
            <person name="Howarth C."/>
            <person name="Koehrsen M."/>
            <person name="Lawson D."/>
            <person name="Montgomery P."/>
            <person name="Nene V."/>
            <person name="Nusbaum C."/>
            <person name="Puiu D."/>
            <person name="Romero-Severson J."/>
            <person name="Severson D.W."/>
            <person name="Shumway M."/>
            <person name="Sisk P."/>
            <person name="Stolte C."/>
            <person name="Zeng Q."/>
            <person name="Eisenstadt E."/>
            <person name="Fraser-Liggett C."/>
            <person name="Strausberg R."/>
            <person name="Galagan J."/>
            <person name="Birren B."/>
            <person name="Collins F.H."/>
        </authorList>
    </citation>
    <scope>NUCLEOTIDE SEQUENCE [LARGE SCALE GENOMIC DNA]</scope>
    <source>
        <strain evidence="1">JHB</strain>
    </source>
</reference>
<dbReference type="EnsemblMetazoa" id="CPIJ015600-RA">
    <property type="protein sequence ID" value="CPIJ015600-PA"/>
    <property type="gene ID" value="CPIJ015600"/>
</dbReference>
<dbReference type="AlphaFoldDB" id="B0X805"/>
<evidence type="ECO:0000313" key="1">
    <source>
        <dbReference type="EMBL" id="EDS42223.1"/>
    </source>
</evidence>
<accession>B0X805</accession>
<evidence type="ECO:0000313" key="2">
    <source>
        <dbReference type="EnsemblMetazoa" id="CPIJ015600-PA"/>
    </source>
</evidence>
<dbReference type="VEuPathDB" id="VectorBase:CPIJ015600"/>
<sequence>MSGGKDKKLGIGFIMRGKMQDRVFGFTAISERMCKLRIIFIYSIINVQCPHEEKTCNASTPPRGKKTMMRRNILRDAGGGV</sequence>
<keyword evidence="3" id="KW-1185">Reference proteome</keyword>
<organism>
    <name type="scientific">Culex quinquefasciatus</name>
    <name type="common">Southern house mosquito</name>
    <name type="synonym">Culex pungens</name>
    <dbReference type="NCBI Taxonomy" id="7176"/>
    <lineage>
        <taxon>Eukaryota</taxon>
        <taxon>Metazoa</taxon>
        <taxon>Ecdysozoa</taxon>
        <taxon>Arthropoda</taxon>
        <taxon>Hexapoda</taxon>
        <taxon>Insecta</taxon>
        <taxon>Pterygota</taxon>
        <taxon>Neoptera</taxon>
        <taxon>Endopterygota</taxon>
        <taxon>Diptera</taxon>
        <taxon>Nematocera</taxon>
        <taxon>Culicoidea</taxon>
        <taxon>Culicidae</taxon>
        <taxon>Culicinae</taxon>
        <taxon>Culicini</taxon>
        <taxon>Culex</taxon>
        <taxon>Culex</taxon>
    </lineage>
</organism>
<protein>
    <submittedName>
        <fullName evidence="1 2">Uncharacterized protein</fullName>
    </submittedName>
</protein>
<dbReference type="KEGG" id="cqu:CpipJ_CPIJ015600"/>
<dbReference type="EMBL" id="DS232470">
    <property type="protein sequence ID" value="EDS42223.1"/>
    <property type="molecule type" value="Genomic_DNA"/>
</dbReference>
<evidence type="ECO:0000313" key="3">
    <source>
        <dbReference type="Proteomes" id="UP000002320"/>
    </source>
</evidence>
<gene>
    <name evidence="2" type="primary">6048940</name>
    <name evidence="1" type="ORF">CpipJ_CPIJ015600</name>
</gene>
<dbReference type="OrthoDB" id="425681at2759"/>
<reference evidence="2" key="2">
    <citation type="submission" date="2021-02" db="UniProtKB">
        <authorList>
            <consortium name="EnsemblMetazoa"/>
        </authorList>
    </citation>
    <scope>IDENTIFICATION</scope>
    <source>
        <strain evidence="2">JHB</strain>
    </source>
</reference>
<dbReference type="VEuPathDB" id="VectorBase:CQUJHB013597"/>
<name>B0X805_CULQU</name>
<dbReference type="Proteomes" id="UP000002320">
    <property type="component" value="Unassembled WGS sequence"/>
</dbReference>
<dbReference type="HOGENOM" id="CLU_2576200_0_0_1"/>